<organism evidence="2 3">
    <name type="scientific">Gorilla gorilla gorilla</name>
    <name type="common">Western lowland gorilla</name>
    <dbReference type="NCBI Taxonomy" id="9595"/>
    <lineage>
        <taxon>Eukaryota</taxon>
        <taxon>Metazoa</taxon>
        <taxon>Chordata</taxon>
        <taxon>Craniata</taxon>
        <taxon>Vertebrata</taxon>
        <taxon>Euteleostomi</taxon>
        <taxon>Mammalia</taxon>
        <taxon>Eutheria</taxon>
        <taxon>Euarchontoglires</taxon>
        <taxon>Primates</taxon>
        <taxon>Haplorrhini</taxon>
        <taxon>Catarrhini</taxon>
        <taxon>Hominidae</taxon>
        <taxon>Gorilla</taxon>
    </lineage>
</organism>
<feature type="transmembrane region" description="Helical" evidence="1">
    <location>
        <begin position="113"/>
        <end position="134"/>
    </location>
</feature>
<proteinExistence type="predicted"/>
<evidence type="ECO:0000313" key="3">
    <source>
        <dbReference type="Proteomes" id="UP000001519"/>
    </source>
</evidence>
<dbReference type="OMA" id="TEMSAWN"/>
<accession>A0A2I2ZTP3</accession>
<sequence>MAGAGAIPGCPARGAQSSSTEMSAWNQNHWLSLAACFLLSLHMRSQPSVLLDARSNCTHGKSELPLSLSLSLVVIRIHQNPCLDLSLAEAALFPTERVSLTISLLLWAFPRAYFSSAGCLFFFCFLHFVINFNFQNS</sequence>
<keyword evidence="1" id="KW-1133">Transmembrane helix</keyword>
<dbReference type="Ensembl" id="ENSGGOT00000056755.1">
    <property type="protein sequence ID" value="ENSGGOP00000050635.1"/>
    <property type="gene ID" value="ENSGGOG00000038269.1"/>
</dbReference>
<keyword evidence="1" id="KW-0472">Membrane</keyword>
<dbReference type="AlphaFoldDB" id="A0A2I2ZTP3"/>
<protein>
    <submittedName>
        <fullName evidence="2">Uncharacterized protein</fullName>
    </submittedName>
</protein>
<dbReference type="InParanoid" id="A0A2I2ZTP3"/>
<evidence type="ECO:0000256" key="1">
    <source>
        <dbReference type="SAM" id="Phobius"/>
    </source>
</evidence>
<reference evidence="2" key="3">
    <citation type="submission" date="2025-08" db="UniProtKB">
        <authorList>
            <consortium name="Ensembl"/>
        </authorList>
    </citation>
    <scope>IDENTIFICATION</scope>
</reference>
<dbReference type="Proteomes" id="UP000001519">
    <property type="component" value="Chromosome 1"/>
</dbReference>
<name>A0A2I2ZTP3_GORGO</name>
<reference evidence="2" key="4">
    <citation type="submission" date="2025-09" db="UniProtKB">
        <authorList>
            <consortium name="Ensembl"/>
        </authorList>
    </citation>
    <scope>IDENTIFICATION</scope>
</reference>
<reference evidence="3" key="1">
    <citation type="submission" date="2011-05" db="EMBL/GenBank/DDBJ databases">
        <title>Insights into the evolution of the great apes provided by the gorilla genome.</title>
        <authorList>
            <person name="Scally A."/>
        </authorList>
    </citation>
    <scope>NUCLEOTIDE SEQUENCE [LARGE SCALE GENOMIC DNA]</scope>
</reference>
<keyword evidence="3" id="KW-1185">Reference proteome</keyword>
<dbReference type="GeneTree" id="ENSGT00910000147595"/>
<evidence type="ECO:0000313" key="2">
    <source>
        <dbReference type="Ensembl" id="ENSGGOP00000050635.1"/>
    </source>
</evidence>
<reference evidence="2 3" key="2">
    <citation type="journal article" date="2012" name="Nature">
        <title>Insights into hominid evolution from the gorilla genome sequence.</title>
        <authorList>
            <person name="Scally A."/>
            <person name="Dutheil J.Y."/>
            <person name="Hillier L.W."/>
            <person name="Jordan G.E."/>
            <person name="Goodhead I."/>
            <person name="Herrero J."/>
            <person name="Hobolth A."/>
            <person name="Lappalainen T."/>
            <person name="Mailund T."/>
            <person name="Marques-Bonet T."/>
            <person name="McCarthy S."/>
            <person name="Montgomery S.H."/>
            <person name="Schwalie P.C."/>
            <person name="Tang Y.A."/>
            <person name="Ward M.C."/>
            <person name="Xue Y."/>
            <person name="Yngvadottir B."/>
            <person name="Alkan C."/>
            <person name="Andersen L.N."/>
            <person name="Ayub Q."/>
            <person name="Ball E.V."/>
            <person name="Beal K."/>
            <person name="Bradley B.J."/>
            <person name="Chen Y."/>
            <person name="Clee C.M."/>
            <person name="Fitzgerald S."/>
            <person name="Graves T.A."/>
            <person name="Gu Y."/>
            <person name="Heath P."/>
            <person name="Heger A."/>
            <person name="Karakoc E."/>
            <person name="Kolb-Kokocinski A."/>
            <person name="Laird G.K."/>
            <person name="Lunter G."/>
            <person name="Meader S."/>
            <person name="Mort M."/>
            <person name="Mullikin J.C."/>
            <person name="Munch K."/>
            <person name="O'Connor T.D."/>
            <person name="Phillips A.D."/>
            <person name="Prado-Martinez J."/>
            <person name="Rogers A.S."/>
            <person name="Sajjadian S."/>
            <person name="Schmidt D."/>
            <person name="Shaw K."/>
            <person name="Simpson J.T."/>
            <person name="Stenson P.D."/>
            <person name="Turner D.J."/>
            <person name="Vigilant L."/>
            <person name="Vilella A.J."/>
            <person name="Whitener W."/>
            <person name="Zhu B."/>
            <person name="Cooper D.N."/>
            <person name="de Jong P."/>
            <person name="Dermitzakis E.T."/>
            <person name="Eichler E.E."/>
            <person name="Flicek P."/>
            <person name="Goldman N."/>
            <person name="Mundy N.I."/>
            <person name="Ning Z."/>
            <person name="Odom D.T."/>
            <person name="Ponting C.P."/>
            <person name="Quail M.A."/>
            <person name="Ryder O.A."/>
            <person name="Searle S.M."/>
            <person name="Warren W.C."/>
            <person name="Wilson R.K."/>
            <person name="Schierup M.H."/>
            <person name="Rogers J."/>
            <person name="Tyler-Smith C."/>
            <person name="Durbin R."/>
        </authorList>
    </citation>
    <scope>NUCLEOTIDE SEQUENCE [LARGE SCALE GENOMIC DNA]</scope>
</reference>
<keyword evidence="1" id="KW-0812">Transmembrane</keyword>
<dbReference type="Bgee" id="ENSGGOG00000038269">
    <property type="expression patterns" value="Expressed in liver and 5 other cell types or tissues"/>
</dbReference>
<dbReference type="EMBL" id="CABD030001557">
    <property type="status" value="NOT_ANNOTATED_CDS"/>
    <property type="molecule type" value="Genomic_DNA"/>
</dbReference>